<dbReference type="Gene3D" id="3.20.20.80">
    <property type="entry name" value="Glycosidases"/>
    <property type="match status" value="1"/>
</dbReference>
<dbReference type="EC" id="2.4.1.25" evidence="3 10"/>
<evidence type="ECO:0000256" key="5">
    <source>
        <dbReference type="ARBA" id="ARBA00022676"/>
    </source>
</evidence>
<dbReference type="GO" id="GO:0005975">
    <property type="term" value="P:carbohydrate metabolic process"/>
    <property type="evidence" value="ECO:0007669"/>
    <property type="project" value="InterPro"/>
</dbReference>
<gene>
    <name evidence="11" type="primary">malQ</name>
    <name evidence="11" type="ORF">CL176_10615</name>
</gene>
<dbReference type="NCBIfam" id="TIGR00217">
    <property type="entry name" value="malQ"/>
    <property type="match status" value="1"/>
</dbReference>
<dbReference type="OrthoDB" id="9811841at2"/>
<evidence type="ECO:0000313" key="12">
    <source>
        <dbReference type="Proteomes" id="UP000263232"/>
    </source>
</evidence>
<evidence type="ECO:0000256" key="2">
    <source>
        <dbReference type="ARBA" id="ARBA00005684"/>
    </source>
</evidence>
<dbReference type="PANTHER" id="PTHR32438:SF5">
    <property type="entry name" value="4-ALPHA-GLUCANOTRANSFERASE DPE1, CHLOROPLASTIC_AMYLOPLASTIC"/>
    <property type="match status" value="1"/>
</dbReference>
<name>A0A347WMV0_9LACT</name>
<comment type="catalytic activity">
    <reaction evidence="1 10">
        <text>Transfers a segment of a (1-&gt;4)-alpha-D-glucan to a new position in an acceptor, which may be glucose or a (1-&gt;4)-alpha-D-glucan.</text>
        <dbReference type="EC" id="2.4.1.25"/>
    </reaction>
</comment>
<dbReference type="SUPFAM" id="SSF51445">
    <property type="entry name" value="(Trans)glycosidases"/>
    <property type="match status" value="1"/>
</dbReference>
<evidence type="ECO:0000256" key="8">
    <source>
        <dbReference type="ARBA" id="ARBA00031423"/>
    </source>
</evidence>
<dbReference type="AlphaFoldDB" id="A0A347WMV0"/>
<evidence type="ECO:0000256" key="9">
    <source>
        <dbReference type="ARBA" id="ARBA00031501"/>
    </source>
</evidence>
<dbReference type="EMBL" id="CP023434">
    <property type="protein sequence ID" value="AXY26407.1"/>
    <property type="molecule type" value="Genomic_DNA"/>
</dbReference>
<sequence>MPKNYFTIAIFINWVIIRKRTFCGTANRWRHTMKRSSGVLLHISSLPNDFGIGSFGQSAYDFVDFLVESEQSYWQILPLTTTSYGDSPYQSFSAFAGNTHFIDFELLAEAGLLEKADYENIPFSQNPESVDYARIFNLRRPVLEKAVQRFIERGDFSDYETFHQENHDWLEPFVEYMTVKEDHELKPWYEWPEALRYRHHDALEVYHRDYQPQLNYHRVTQYFFAKQWQALKNYANRKKIQIIGDLPIYVARDSVEMWTQPELFKVDETKTPTNIAGTPPDNFTEDGQFWGNPIYDWNYMAEQEYAWWKHRIVESFKLYDVLRFDHFRGFESYWDVPYGAETAAEGDWTKGPGLSFFQNIEASLGELSIIAEDLGFMTDAVIEMREATGYPGMKILQFGFTGKGDSLDLPHHYKENTVAYVGTHDNETALGWYKDSASPEQRKQLRKYLNLSLTDNIPAAMNRAIAASVSRLAIYTMQDLLGLDNRARMNEPSTLGHNWQWRMTADAIDDELTERLKDMTETFFRQRTEAEIFDEAEVAEEYMPD</sequence>
<organism evidence="11 12">
    <name type="scientific">Suicoccus acidiformans</name>
    <dbReference type="NCBI Taxonomy" id="2036206"/>
    <lineage>
        <taxon>Bacteria</taxon>
        <taxon>Bacillati</taxon>
        <taxon>Bacillota</taxon>
        <taxon>Bacilli</taxon>
        <taxon>Lactobacillales</taxon>
        <taxon>Aerococcaceae</taxon>
        <taxon>Suicoccus</taxon>
    </lineage>
</organism>
<evidence type="ECO:0000256" key="1">
    <source>
        <dbReference type="ARBA" id="ARBA00000439"/>
    </source>
</evidence>
<evidence type="ECO:0000256" key="7">
    <source>
        <dbReference type="ARBA" id="ARBA00023277"/>
    </source>
</evidence>
<dbReference type="NCBIfam" id="NF011080">
    <property type="entry name" value="PRK14508.1-3"/>
    <property type="match status" value="1"/>
</dbReference>
<dbReference type="InterPro" id="IPR017853">
    <property type="entry name" value="GH"/>
</dbReference>
<reference evidence="11 12" key="1">
    <citation type="submission" date="2017-09" db="EMBL/GenBank/DDBJ databases">
        <title>Complete genome sequence of Oxytococcus suis strain ZY16052.</title>
        <authorList>
            <person name="Li F."/>
        </authorList>
    </citation>
    <scope>NUCLEOTIDE SEQUENCE [LARGE SCALE GENOMIC DNA]</scope>
    <source>
        <strain evidence="11 12">ZY16052</strain>
    </source>
</reference>
<dbReference type="KEGG" id="abae:CL176_10615"/>
<keyword evidence="6 10" id="KW-0808">Transferase</keyword>
<keyword evidence="5 10" id="KW-0328">Glycosyltransferase</keyword>
<evidence type="ECO:0000313" key="11">
    <source>
        <dbReference type="EMBL" id="AXY26407.1"/>
    </source>
</evidence>
<keyword evidence="12" id="KW-1185">Reference proteome</keyword>
<comment type="similarity">
    <text evidence="2 10">Belongs to the disproportionating enzyme family.</text>
</comment>
<protein>
    <recommendedName>
        <fullName evidence="4 10">4-alpha-glucanotransferase</fullName>
        <ecNumber evidence="3 10">2.4.1.25</ecNumber>
    </recommendedName>
    <alternativeName>
        <fullName evidence="8 10">Amylomaltase</fullName>
    </alternativeName>
    <alternativeName>
        <fullName evidence="9 10">Disproportionating enzyme</fullName>
    </alternativeName>
</protein>
<evidence type="ECO:0000256" key="10">
    <source>
        <dbReference type="RuleBase" id="RU361207"/>
    </source>
</evidence>
<dbReference type="RefSeq" id="WP_118991266.1">
    <property type="nucleotide sequence ID" value="NZ_CP023434.1"/>
</dbReference>
<dbReference type="Pfam" id="PF02446">
    <property type="entry name" value="Glyco_hydro_77"/>
    <property type="match status" value="1"/>
</dbReference>
<keyword evidence="7 10" id="KW-0119">Carbohydrate metabolism</keyword>
<dbReference type="InterPro" id="IPR003385">
    <property type="entry name" value="Glyco_hydro_77"/>
</dbReference>
<accession>A0A347WMV0</accession>
<evidence type="ECO:0000256" key="4">
    <source>
        <dbReference type="ARBA" id="ARBA00020295"/>
    </source>
</evidence>
<dbReference type="PANTHER" id="PTHR32438">
    <property type="entry name" value="4-ALPHA-GLUCANOTRANSFERASE DPE1, CHLOROPLASTIC/AMYLOPLASTIC"/>
    <property type="match status" value="1"/>
</dbReference>
<proteinExistence type="inferred from homology"/>
<evidence type="ECO:0000256" key="3">
    <source>
        <dbReference type="ARBA" id="ARBA00012560"/>
    </source>
</evidence>
<evidence type="ECO:0000256" key="6">
    <source>
        <dbReference type="ARBA" id="ARBA00022679"/>
    </source>
</evidence>
<dbReference type="GO" id="GO:0004134">
    <property type="term" value="F:4-alpha-glucanotransferase activity"/>
    <property type="evidence" value="ECO:0007669"/>
    <property type="project" value="UniProtKB-EC"/>
</dbReference>
<dbReference type="Proteomes" id="UP000263232">
    <property type="component" value="Chromosome"/>
</dbReference>